<feature type="transmembrane region" description="Helical" evidence="8">
    <location>
        <begin position="422"/>
        <end position="441"/>
    </location>
</feature>
<feature type="transmembrane region" description="Helical" evidence="8">
    <location>
        <begin position="254"/>
        <end position="273"/>
    </location>
</feature>
<dbReference type="Pfam" id="PF13906">
    <property type="entry name" value="AA_permease_C"/>
    <property type="match status" value="1"/>
</dbReference>
<dbReference type="Pfam" id="PF13520">
    <property type="entry name" value="AA_permease_2"/>
    <property type="match status" value="1"/>
</dbReference>
<sequence>MSFETDVTRPLLSSSSPTDSPSTETANGTANGLRRRSKQLEGSPFVRENGVDGGSMASSSALVRNVKKLTRRKRVEDIISDSILEHSSGEGLKRSLTALDLIAYGIGATVGAGLFVVTGEAAKNLAGPAVSISFLLAALSGLLSAFCYAEFSTRIPVAGGAYAYSYVCFGEAVAWLVGWNLTLEYGMSASVVARGFSDYFVAFLKSTGLNPPYWLYDIPLDVSFLSKHGSLLASGVVLVCTACLLLGASESARLNVAITFLNLGLILFIIVAGVSEVDSENYEPFFPYGSSGIVSGAGFVFFSYVGFDCICVLSEELKNPTRDLPIAIVGTLFIVSALYVTVSLILTGMVKYSEIDLSAPLSNAFMQLNMPWAAIVVAFGTTTILTSTTLCSLFGQPRVFFAMAKDGLVPQKLAELNQKTKVPAFSTYLSGIISAVLAFCLDIDSLAGMISAGTMLSFTLVSLGILVVRYEDAPDSKKVDARFYERYSFWLTLFCVMCVALNVVMIHFPLTPIMWQATCGALTLAPICVLACLPQNPIKRAVPQDLMTVNGSEQEELAEEGRDVFAGDVFKCPWVPWIPAFAAVINMHLILSLDAGTLIRLGVWSALGYLFYFSYGFKNSRLNSHSLYHRL</sequence>
<feature type="compositionally biased region" description="Low complexity" evidence="7">
    <location>
        <begin position="10"/>
        <end position="23"/>
    </location>
</feature>
<feature type="transmembrane region" description="Helical" evidence="8">
    <location>
        <begin position="293"/>
        <end position="314"/>
    </location>
</feature>
<evidence type="ECO:0000256" key="7">
    <source>
        <dbReference type="SAM" id="MobiDB-lite"/>
    </source>
</evidence>
<dbReference type="InterPro" id="IPR029485">
    <property type="entry name" value="CAT_C"/>
</dbReference>
<feature type="transmembrane region" description="Helical" evidence="8">
    <location>
        <begin position="370"/>
        <end position="395"/>
    </location>
</feature>
<dbReference type="EMBL" id="HBHU01014355">
    <property type="protein sequence ID" value="CAE0029033.1"/>
    <property type="molecule type" value="Transcribed_RNA"/>
</dbReference>
<feature type="transmembrane region" description="Helical" evidence="8">
    <location>
        <begin position="326"/>
        <end position="350"/>
    </location>
</feature>
<evidence type="ECO:0000256" key="4">
    <source>
        <dbReference type="ARBA" id="ARBA00022692"/>
    </source>
</evidence>
<feature type="transmembrane region" description="Helical" evidence="8">
    <location>
        <begin position="125"/>
        <end position="149"/>
    </location>
</feature>
<feature type="transmembrane region" description="Helical" evidence="8">
    <location>
        <begin position="489"/>
        <end position="508"/>
    </location>
</feature>
<dbReference type="PANTHER" id="PTHR43243:SF4">
    <property type="entry name" value="CATIONIC AMINO ACID TRANSPORTER 4"/>
    <property type="match status" value="1"/>
</dbReference>
<feature type="transmembrane region" description="Helical" evidence="8">
    <location>
        <begin position="101"/>
        <end position="119"/>
    </location>
</feature>
<protein>
    <recommendedName>
        <fullName evidence="9">Cationic amino acid transporter C-terminal domain-containing protein</fullName>
    </recommendedName>
</protein>
<gene>
    <name evidence="10" type="ORF">CLAU1311_LOCUS9379</name>
</gene>
<evidence type="ECO:0000256" key="1">
    <source>
        <dbReference type="ARBA" id="ARBA00004141"/>
    </source>
</evidence>
<proteinExistence type="inferred from homology"/>
<feature type="transmembrane region" description="Helical" evidence="8">
    <location>
        <begin position="574"/>
        <end position="591"/>
    </location>
</feature>
<feature type="region of interest" description="Disordered" evidence="7">
    <location>
        <begin position="1"/>
        <end position="52"/>
    </location>
</feature>
<feature type="domain" description="Cationic amino acid transporter C-terminal" evidence="9">
    <location>
        <begin position="570"/>
        <end position="620"/>
    </location>
</feature>
<evidence type="ECO:0000256" key="5">
    <source>
        <dbReference type="ARBA" id="ARBA00022989"/>
    </source>
</evidence>
<organism evidence="10">
    <name type="scientific">Chloropicon laureae</name>
    <dbReference type="NCBI Taxonomy" id="464258"/>
    <lineage>
        <taxon>Eukaryota</taxon>
        <taxon>Viridiplantae</taxon>
        <taxon>Chlorophyta</taxon>
        <taxon>Chloropicophyceae</taxon>
        <taxon>Chloropicales</taxon>
        <taxon>Chloropicaceae</taxon>
        <taxon>Chloropicon</taxon>
    </lineage>
</organism>
<evidence type="ECO:0000259" key="9">
    <source>
        <dbReference type="Pfam" id="PF13906"/>
    </source>
</evidence>
<dbReference type="GO" id="GO:0005886">
    <property type="term" value="C:plasma membrane"/>
    <property type="evidence" value="ECO:0007669"/>
    <property type="project" value="TreeGrafter"/>
</dbReference>
<evidence type="ECO:0000256" key="8">
    <source>
        <dbReference type="SAM" id="Phobius"/>
    </source>
</evidence>
<evidence type="ECO:0000313" key="10">
    <source>
        <dbReference type="EMBL" id="CAE0029033.1"/>
    </source>
</evidence>
<feature type="transmembrane region" description="Helical" evidence="8">
    <location>
        <begin position="597"/>
        <end position="617"/>
    </location>
</feature>
<feature type="transmembrane region" description="Helical" evidence="8">
    <location>
        <begin position="229"/>
        <end position="247"/>
    </location>
</feature>
<comment type="similarity">
    <text evidence="2">Belongs to the amino acid-polyamine-organocation (APC) superfamily. Cationic amino acid transporter (CAT) (TC 2.A.3.3) family.</text>
</comment>
<dbReference type="InterPro" id="IPR002293">
    <property type="entry name" value="AA/rel_permease1"/>
</dbReference>
<dbReference type="PANTHER" id="PTHR43243">
    <property type="entry name" value="INNER MEMBRANE TRANSPORTER YGJI-RELATED"/>
    <property type="match status" value="1"/>
</dbReference>
<dbReference type="GO" id="GO:0015171">
    <property type="term" value="F:amino acid transmembrane transporter activity"/>
    <property type="evidence" value="ECO:0007669"/>
    <property type="project" value="TreeGrafter"/>
</dbReference>
<evidence type="ECO:0000256" key="3">
    <source>
        <dbReference type="ARBA" id="ARBA00022448"/>
    </source>
</evidence>
<evidence type="ECO:0000256" key="2">
    <source>
        <dbReference type="ARBA" id="ARBA00008572"/>
    </source>
</evidence>
<feature type="transmembrane region" description="Helical" evidence="8">
    <location>
        <begin position="161"/>
        <end position="181"/>
    </location>
</feature>
<dbReference type="AlphaFoldDB" id="A0A7S2Z9P6"/>
<evidence type="ECO:0000256" key="6">
    <source>
        <dbReference type="ARBA" id="ARBA00023136"/>
    </source>
</evidence>
<name>A0A7S2Z9P6_9CHLO</name>
<keyword evidence="4 8" id="KW-0812">Transmembrane</keyword>
<dbReference type="Gene3D" id="1.20.1740.10">
    <property type="entry name" value="Amino acid/polyamine transporter I"/>
    <property type="match status" value="1"/>
</dbReference>
<feature type="transmembrane region" description="Helical" evidence="8">
    <location>
        <begin position="447"/>
        <end position="468"/>
    </location>
</feature>
<comment type="subcellular location">
    <subcellularLocation>
        <location evidence="1">Membrane</location>
        <topology evidence="1">Multi-pass membrane protein</topology>
    </subcellularLocation>
</comment>
<keyword evidence="3" id="KW-0813">Transport</keyword>
<keyword evidence="5 8" id="KW-1133">Transmembrane helix</keyword>
<keyword evidence="6 8" id="KW-0472">Membrane</keyword>
<accession>A0A7S2Z9P6</accession>
<reference evidence="10" key="1">
    <citation type="submission" date="2021-01" db="EMBL/GenBank/DDBJ databases">
        <authorList>
            <person name="Corre E."/>
            <person name="Pelletier E."/>
            <person name="Niang G."/>
            <person name="Scheremetjew M."/>
            <person name="Finn R."/>
            <person name="Kale V."/>
            <person name="Holt S."/>
            <person name="Cochrane G."/>
            <person name="Meng A."/>
            <person name="Brown T."/>
            <person name="Cohen L."/>
        </authorList>
    </citation>
    <scope>NUCLEOTIDE SEQUENCE</scope>
    <source>
        <strain evidence="10">RCC856</strain>
    </source>
</reference>